<reference evidence="10 11" key="1">
    <citation type="journal article" date="2016" name="Genome Biol. Evol.">
        <title>Gene Family Evolution Reflects Adaptation to Soil Environmental Stressors in the Genome of the Collembolan Orchesella cincta.</title>
        <authorList>
            <person name="Faddeeva-Vakhrusheva A."/>
            <person name="Derks M.F."/>
            <person name="Anvar S.Y."/>
            <person name="Agamennone V."/>
            <person name="Suring W."/>
            <person name="Smit S."/>
            <person name="van Straalen N.M."/>
            <person name="Roelofs D."/>
        </authorList>
    </citation>
    <scope>NUCLEOTIDE SEQUENCE [LARGE SCALE GENOMIC DNA]</scope>
    <source>
        <tissue evidence="10">Mixed pool</tissue>
    </source>
</reference>
<dbReference type="InterPro" id="IPR007707">
    <property type="entry name" value="TACC_C"/>
</dbReference>
<keyword evidence="4" id="KW-0597">Phosphoprotein</keyword>
<evidence type="ECO:0000256" key="1">
    <source>
        <dbReference type="ARBA" id="ARBA00004245"/>
    </source>
</evidence>
<evidence type="ECO:0000256" key="7">
    <source>
        <dbReference type="SAM" id="Coils"/>
    </source>
</evidence>
<feature type="domain" description="Transforming acidic coiled-coil-containing protein C-terminal" evidence="9">
    <location>
        <begin position="120"/>
        <end position="315"/>
    </location>
</feature>
<dbReference type="PANTHER" id="PTHR13924">
    <property type="entry name" value="TRANSFORMING ACIDIC COILED-COIL CONTAINING PROTEIN 1/2"/>
    <property type="match status" value="1"/>
</dbReference>
<evidence type="ECO:0000256" key="5">
    <source>
        <dbReference type="ARBA" id="ARBA00023054"/>
    </source>
</evidence>
<proteinExistence type="inferred from homology"/>
<dbReference type="EMBL" id="LJIJ01000372">
    <property type="protein sequence ID" value="ODM98229.1"/>
    <property type="molecule type" value="Genomic_DNA"/>
</dbReference>
<dbReference type="FunFam" id="1.20.5.1700:FF:000001">
    <property type="entry name" value="Transforming acidic coiled-coil-containing protein 1 isoform 2"/>
    <property type="match status" value="1"/>
</dbReference>
<accession>A0A1D2MYW2</accession>
<sequence>MLPEDLPSERVKQSTISEIHASNNPQSQQSSTEVVHLTDPPVKAIVNGKHTNSIVVNSTPIEAVTNESLKRNSRLGGVQSAKKSPARGNIMSPSLSGNYTEMNGIDSETMGASSIHEDELSGQLQQKENHINELHGNMDEIQTSNKLDGASFRRVLNEYEKTLSMFIQQIDQLKQRMDEAEAEKQTLIKERDQALEDLRNVESAFSDVHRKYERAKSLLENMKSNEDTLIRRDQEMMQRIQNRDKKIDMIKEKAQDSIEKMHLDYETRIKEMEFENAKLRAQYRKLEMKLSTLENDVEQKAKENAQLSALCDELINGQVGQFISAFLLTLSIA</sequence>
<comment type="subcellular location">
    <subcellularLocation>
        <location evidence="1">Cytoplasm</location>
        <location evidence="1">Cytoskeleton</location>
    </subcellularLocation>
</comment>
<keyword evidence="3" id="KW-0963">Cytoplasm</keyword>
<comment type="similarity">
    <text evidence="2">Belongs to the TACC family.</text>
</comment>
<protein>
    <submittedName>
        <fullName evidence="10">Transforming acidic coiled-coil-containing protein 1</fullName>
    </submittedName>
</protein>
<dbReference type="AlphaFoldDB" id="A0A1D2MYW2"/>
<organism evidence="10 11">
    <name type="scientific">Orchesella cincta</name>
    <name type="common">Springtail</name>
    <name type="synonym">Podura cincta</name>
    <dbReference type="NCBI Taxonomy" id="48709"/>
    <lineage>
        <taxon>Eukaryota</taxon>
        <taxon>Metazoa</taxon>
        <taxon>Ecdysozoa</taxon>
        <taxon>Arthropoda</taxon>
        <taxon>Hexapoda</taxon>
        <taxon>Collembola</taxon>
        <taxon>Entomobryomorpha</taxon>
        <taxon>Entomobryoidea</taxon>
        <taxon>Orchesellidae</taxon>
        <taxon>Orchesellinae</taxon>
        <taxon>Orchesella</taxon>
    </lineage>
</organism>
<comment type="caution">
    <text evidence="10">The sequence shown here is derived from an EMBL/GenBank/DDBJ whole genome shotgun (WGS) entry which is preliminary data.</text>
</comment>
<evidence type="ECO:0000256" key="6">
    <source>
        <dbReference type="ARBA" id="ARBA00023212"/>
    </source>
</evidence>
<feature type="region of interest" description="Disordered" evidence="8">
    <location>
        <begin position="73"/>
        <end position="97"/>
    </location>
</feature>
<evidence type="ECO:0000256" key="3">
    <source>
        <dbReference type="ARBA" id="ARBA00022490"/>
    </source>
</evidence>
<dbReference type="GO" id="GO:0005737">
    <property type="term" value="C:cytoplasm"/>
    <property type="evidence" value="ECO:0007669"/>
    <property type="project" value="TreeGrafter"/>
</dbReference>
<keyword evidence="11" id="KW-1185">Reference proteome</keyword>
<dbReference type="STRING" id="48709.A0A1D2MYW2"/>
<dbReference type="Gene3D" id="1.20.5.1700">
    <property type="match status" value="1"/>
</dbReference>
<evidence type="ECO:0000256" key="2">
    <source>
        <dbReference type="ARBA" id="ARBA00009423"/>
    </source>
</evidence>
<feature type="compositionally biased region" description="Polar residues" evidence="8">
    <location>
        <begin position="13"/>
        <end position="33"/>
    </location>
</feature>
<evidence type="ECO:0000313" key="10">
    <source>
        <dbReference type="EMBL" id="ODM98229.1"/>
    </source>
</evidence>
<name>A0A1D2MYW2_ORCCI</name>
<evidence type="ECO:0000256" key="4">
    <source>
        <dbReference type="ARBA" id="ARBA00022553"/>
    </source>
</evidence>
<dbReference type="Proteomes" id="UP000094527">
    <property type="component" value="Unassembled WGS sequence"/>
</dbReference>
<feature type="region of interest" description="Disordered" evidence="8">
    <location>
        <begin position="1"/>
        <end position="35"/>
    </location>
</feature>
<dbReference type="Pfam" id="PF05010">
    <property type="entry name" value="TACC_C"/>
    <property type="match status" value="1"/>
</dbReference>
<feature type="coiled-coil region" evidence="7">
    <location>
        <begin position="262"/>
        <end position="310"/>
    </location>
</feature>
<keyword evidence="6" id="KW-0206">Cytoskeleton</keyword>
<gene>
    <name evidence="10" type="ORF">Ocin01_08459</name>
</gene>
<feature type="coiled-coil region" evidence="7">
    <location>
        <begin position="124"/>
        <end position="232"/>
    </location>
</feature>
<dbReference type="PANTHER" id="PTHR13924:SF10">
    <property type="entry name" value="TRANSFORMING ACIDIC COILED-COIL PROTEIN, ISOFORM K"/>
    <property type="match status" value="1"/>
</dbReference>
<dbReference type="OMA" id="QQKENHI"/>
<keyword evidence="5 7" id="KW-0175">Coiled coil</keyword>
<dbReference type="GO" id="GO:0007052">
    <property type="term" value="P:mitotic spindle organization"/>
    <property type="evidence" value="ECO:0007669"/>
    <property type="project" value="InterPro"/>
</dbReference>
<evidence type="ECO:0000313" key="11">
    <source>
        <dbReference type="Proteomes" id="UP000094527"/>
    </source>
</evidence>
<evidence type="ECO:0000256" key="8">
    <source>
        <dbReference type="SAM" id="MobiDB-lite"/>
    </source>
</evidence>
<evidence type="ECO:0000259" key="9">
    <source>
        <dbReference type="Pfam" id="PF05010"/>
    </source>
</evidence>
<dbReference type="GO" id="GO:0005856">
    <property type="term" value="C:cytoskeleton"/>
    <property type="evidence" value="ECO:0007669"/>
    <property type="project" value="UniProtKB-SubCell"/>
</dbReference>
<dbReference type="InterPro" id="IPR039915">
    <property type="entry name" value="TACC"/>
</dbReference>
<dbReference type="OrthoDB" id="10255048at2759"/>